<evidence type="ECO:0000313" key="3">
    <source>
        <dbReference type="Proteomes" id="UP000646053"/>
    </source>
</evidence>
<dbReference type="Proteomes" id="UP000646053">
    <property type="component" value="Unassembled WGS sequence"/>
</dbReference>
<reference evidence="2" key="1">
    <citation type="submission" date="2019-12" db="EMBL/GenBank/DDBJ databases">
        <title>High-Quality draft genome sequences of three cyanobacteria isolated from the limestone walls of the Old Cathedral of Coimbra.</title>
        <authorList>
            <person name="Tiago I."/>
            <person name="Soares F."/>
            <person name="Portugal A."/>
        </authorList>
    </citation>
    <scope>NUCLEOTIDE SEQUENCE</scope>
    <source>
        <strain evidence="2">A</strain>
    </source>
</reference>
<comment type="caution">
    <text evidence="2">The sequence shown here is derived from an EMBL/GenBank/DDBJ whole genome shotgun (WGS) entry which is preliminary data.</text>
</comment>
<dbReference type="AlphaFoldDB" id="A0A8J8CKJ4"/>
<keyword evidence="1" id="KW-1133">Transmembrane helix</keyword>
<name>A0A8J8CKJ4_9CYAN</name>
<dbReference type="EMBL" id="WVIE01000018">
    <property type="protein sequence ID" value="NDJ18681.1"/>
    <property type="molecule type" value="Genomic_DNA"/>
</dbReference>
<dbReference type="RefSeq" id="WP_162424203.1">
    <property type="nucleotide sequence ID" value="NZ_WVIE01000018.1"/>
</dbReference>
<sequence>MDFMPTGEYLKQHDIDETAIQITSTVLDQHTHLAPSMLQSTYDCSDRRSNFDRLPLAANNIRSFRRGYLLNARLVVLSLLLVPMAIAPFWLIALLSLPALGIQEAYSQSMEHAFLVTLVSDCAGLYCVIVRHFPLDKN</sequence>
<keyword evidence="1" id="KW-0472">Membrane</keyword>
<gene>
    <name evidence="2" type="ORF">GS601_15530</name>
</gene>
<protein>
    <submittedName>
        <fullName evidence="2">Uncharacterized protein</fullName>
    </submittedName>
</protein>
<proteinExistence type="predicted"/>
<accession>A0A8J8CKJ4</accession>
<evidence type="ECO:0000313" key="2">
    <source>
        <dbReference type="EMBL" id="NDJ18681.1"/>
    </source>
</evidence>
<feature type="transmembrane region" description="Helical" evidence="1">
    <location>
        <begin position="113"/>
        <end position="133"/>
    </location>
</feature>
<evidence type="ECO:0000256" key="1">
    <source>
        <dbReference type="SAM" id="Phobius"/>
    </source>
</evidence>
<keyword evidence="3" id="KW-1185">Reference proteome</keyword>
<organism evidence="2 3">
    <name type="scientific">Myxacorys almedinensis A</name>
    <dbReference type="NCBI Taxonomy" id="2690445"/>
    <lineage>
        <taxon>Bacteria</taxon>
        <taxon>Bacillati</taxon>
        <taxon>Cyanobacteriota</taxon>
        <taxon>Cyanophyceae</taxon>
        <taxon>Leptolyngbyales</taxon>
        <taxon>Leptolyngbyaceae</taxon>
        <taxon>Myxacorys</taxon>
        <taxon>Myxacorys almedinensis</taxon>
    </lineage>
</organism>
<keyword evidence="1" id="KW-0812">Transmembrane</keyword>
<feature type="transmembrane region" description="Helical" evidence="1">
    <location>
        <begin position="72"/>
        <end position="93"/>
    </location>
</feature>